<evidence type="ECO:0000256" key="3">
    <source>
        <dbReference type="ARBA" id="ARBA00022900"/>
    </source>
</evidence>
<sequence length="67" mass="7713">MSSIKVWPELVGRSFQEASLRILAFDNSLHPYNARNGMQNRMLDPKRVVCVTNDADIVTTPPQYTYR</sequence>
<proteinExistence type="inferred from homology"/>
<dbReference type="Pfam" id="PF00280">
    <property type="entry name" value="potato_inhibit"/>
    <property type="match status" value="1"/>
</dbReference>
<comment type="caution">
    <text evidence="4">The sequence shown here is derived from an EMBL/GenBank/DDBJ whole genome shotgun (WGS) entry which is preliminary data.</text>
</comment>
<dbReference type="AlphaFoldDB" id="A0A813TU94"/>
<keyword evidence="5" id="KW-1185">Reference proteome</keyword>
<dbReference type="SUPFAM" id="SSF54654">
    <property type="entry name" value="CI-2 family of serine protease inhibitors"/>
    <property type="match status" value="1"/>
</dbReference>
<accession>A0A813TU94</accession>
<protein>
    <submittedName>
        <fullName evidence="4">Uncharacterized protein</fullName>
    </submittedName>
</protein>
<reference evidence="4" key="1">
    <citation type="submission" date="2021-02" db="EMBL/GenBank/DDBJ databases">
        <authorList>
            <person name="Nowell W R."/>
        </authorList>
    </citation>
    <scope>NUCLEOTIDE SEQUENCE</scope>
</reference>
<dbReference type="InterPro" id="IPR000864">
    <property type="entry name" value="Prot_inh_pot1"/>
</dbReference>
<organism evidence="4 5">
    <name type="scientific">Adineta ricciae</name>
    <name type="common">Rotifer</name>
    <dbReference type="NCBI Taxonomy" id="249248"/>
    <lineage>
        <taxon>Eukaryota</taxon>
        <taxon>Metazoa</taxon>
        <taxon>Spiralia</taxon>
        <taxon>Gnathifera</taxon>
        <taxon>Rotifera</taxon>
        <taxon>Eurotatoria</taxon>
        <taxon>Bdelloidea</taxon>
        <taxon>Adinetida</taxon>
        <taxon>Adinetidae</taxon>
        <taxon>Adineta</taxon>
    </lineage>
</organism>
<evidence type="ECO:0000313" key="5">
    <source>
        <dbReference type="Proteomes" id="UP000663828"/>
    </source>
</evidence>
<dbReference type="GO" id="GO:0004867">
    <property type="term" value="F:serine-type endopeptidase inhibitor activity"/>
    <property type="evidence" value="ECO:0007669"/>
    <property type="project" value="UniProtKB-KW"/>
</dbReference>
<comment type="similarity">
    <text evidence="1">Belongs to the protease inhibitor I13 (potato type I serine protease inhibitor) family.</text>
</comment>
<keyword evidence="3" id="KW-0722">Serine protease inhibitor</keyword>
<dbReference type="GO" id="GO:0009611">
    <property type="term" value="P:response to wounding"/>
    <property type="evidence" value="ECO:0007669"/>
    <property type="project" value="InterPro"/>
</dbReference>
<keyword evidence="2" id="KW-0646">Protease inhibitor</keyword>
<evidence type="ECO:0000256" key="2">
    <source>
        <dbReference type="ARBA" id="ARBA00022690"/>
    </source>
</evidence>
<dbReference type="EMBL" id="CAJNOR010000145">
    <property type="protein sequence ID" value="CAF0816507.1"/>
    <property type="molecule type" value="Genomic_DNA"/>
</dbReference>
<gene>
    <name evidence="4" type="ORF">XAT740_LOCUS3739</name>
</gene>
<evidence type="ECO:0000256" key="1">
    <source>
        <dbReference type="ARBA" id="ARBA00008210"/>
    </source>
</evidence>
<evidence type="ECO:0000313" key="4">
    <source>
        <dbReference type="EMBL" id="CAF0816507.1"/>
    </source>
</evidence>
<dbReference type="InterPro" id="IPR036354">
    <property type="entry name" value="Prot_inh_pot1_sf"/>
</dbReference>
<dbReference type="Proteomes" id="UP000663828">
    <property type="component" value="Unassembled WGS sequence"/>
</dbReference>
<dbReference type="Gene3D" id="3.30.10.10">
    <property type="entry name" value="Trypsin Inhibitor V, subunit A"/>
    <property type="match status" value="1"/>
</dbReference>
<name>A0A813TU94_ADIRI</name>